<sequence length="440" mass="45807">MSSGISPYFTPRVGVGLLFTFSAALLVACGGETGETTWADTSASSETAGTTGDAGTVSPTDAGSDGTTTAEASTTTDATAGTSTGETTGDTEETTGSLKPEDCVDLPIAGLELVSQQEHEYDSAPPVPLIRSSAPASLSGDQADDLLRILFDGALGVGVHQLDPDPNHAIPDYVKTYVPLSSAAAIYEEDLDGDAFSRTFVAAAGELEIVELLSTHQTAGIVRHVELREVVPNRDGQFEPLADGACYWIEEVEYDVRRPNGCTPYAAEACPADQFCMPTIAIGTDGECVTGGAKQEGEACTRVDSTHWDSDCELGLRCADFGDGDMCHRVCDVLSDAPGCPAGTHCGGGYNICMDEALLQQSGIDPAEVGEPCLDNPNALYCGGDGRPGNCYDDDGPGPLDSLCTPFYYAPSQCVAPQTGAYVAYKNGIDLSTLWCLTPP</sequence>
<keyword evidence="3" id="KW-1185">Reference proteome</keyword>
<gene>
    <name evidence="2" type="ORF">O0S08_10090</name>
</gene>
<accession>A0ABY7HBL2</accession>
<evidence type="ECO:0008006" key="4">
    <source>
        <dbReference type="Google" id="ProtNLM"/>
    </source>
</evidence>
<organism evidence="2 3">
    <name type="scientific">Nannocystis punicea</name>
    <dbReference type="NCBI Taxonomy" id="2995304"/>
    <lineage>
        <taxon>Bacteria</taxon>
        <taxon>Pseudomonadati</taxon>
        <taxon>Myxococcota</taxon>
        <taxon>Polyangia</taxon>
        <taxon>Nannocystales</taxon>
        <taxon>Nannocystaceae</taxon>
        <taxon>Nannocystis</taxon>
    </lineage>
</organism>
<protein>
    <recommendedName>
        <fullName evidence="4">Lipoprotein</fullName>
    </recommendedName>
</protein>
<feature type="region of interest" description="Disordered" evidence="1">
    <location>
        <begin position="36"/>
        <end position="102"/>
    </location>
</feature>
<dbReference type="RefSeq" id="WP_269038849.1">
    <property type="nucleotide sequence ID" value="NZ_CP114040.1"/>
</dbReference>
<evidence type="ECO:0000256" key="1">
    <source>
        <dbReference type="SAM" id="MobiDB-lite"/>
    </source>
</evidence>
<reference evidence="2" key="1">
    <citation type="submission" date="2022-11" db="EMBL/GenBank/DDBJ databases">
        <title>Minimal conservation of predation-associated metabolite biosynthetic gene clusters underscores biosynthetic potential of Myxococcota including descriptions for ten novel species: Archangium lansinium sp. nov., Myxococcus landrumus sp. nov., Nannocystis bai.</title>
        <authorList>
            <person name="Ahearne A."/>
            <person name="Stevens C."/>
            <person name="Dowd S."/>
        </authorList>
    </citation>
    <scope>NUCLEOTIDE SEQUENCE</scope>
    <source>
        <strain evidence="2">Fl3</strain>
    </source>
</reference>
<feature type="compositionally biased region" description="Low complexity" evidence="1">
    <location>
        <begin position="39"/>
        <end position="88"/>
    </location>
</feature>
<name>A0ABY7HBL2_9BACT</name>
<evidence type="ECO:0000313" key="3">
    <source>
        <dbReference type="Proteomes" id="UP001164459"/>
    </source>
</evidence>
<proteinExistence type="predicted"/>
<dbReference type="EMBL" id="CP114040">
    <property type="protein sequence ID" value="WAS96497.1"/>
    <property type="molecule type" value="Genomic_DNA"/>
</dbReference>
<evidence type="ECO:0000313" key="2">
    <source>
        <dbReference type="EMBL" id="WAS96497.1"/>
    </source>
</evidence>
<dbReference type="Proteomes" id="UP001164459">
    <property type="component" value="Chromosome"/>
</dbReference>